<dbReference type="OrthoDB" id="8607154at2"/>
<evidence type="ECO:0000313" key="2">
    <source>
        <dbReference type="Proteomes" id="UP000230202"/>
    </source>
</evidence>
<comment type="caution">
    <text evidence="1">The sequence shown here is derived from an EMBL/GenBank/DDBJ whole genome shotgun (WGS) entry which is preliminary data.</text>
</comment>
<dbReference type="Proteomes" id="UP000230202">
    <property type="component" value="Unassembled WGS sequence"/>
</dbReference>
<proteinExistence type="predicted"/>
<dbReference type="EMBL" id="MEIL01000028">
    <property type="protein sequence ID" value="PIT39263.1"/>
    <property type="molecule type" value="Genomic_DNA"/>
</dbReference>
<dbReference type="Pfam" id="PF15593">
    <property type="entry name" value="Imm42"/>
    <property type="match status" value="1"/>
</dbReference>
<accession>A0A2N9X6W9</accession>
<gene>
    <name evidence="1" type="ORF">BHC54_05965</name>
</gene>
<name>A0A2N9X6W9_9NEIS</name>
<organism evidence="1 2">
    <name type="scientific">Snodgrassella alvi</name>
    <dbReference type="NCBI Taxonomy" id="1196083"/>
    <lineage>
        <taxon>Bacteria</taxon>
        <taxon>Pseudomonadati</taxon>
        <taxon>Pseudomonadota</taxon>
        <taxon>Betaproteobacteria</taxon>
        <taxon>Neisseriales</taxon>
        <taxon>Neisseriaceae</taxon>
        <taxon>Snodgrassella</taxon>
    </lineage>
</organism>
<dbReference type="RefSeq" id="WP_100141472.1">
    <property type="nucleotide sequence ID" value="NZ_MEIL01000028.1"/>
</dbReference>
<reference evidence="1" key="1">
    <citation type="journal article" date="2017" name="MBio">
        <title>Type VI secretion-mediated competition in the bee gut microbiome.</title>
        <authorList>
            <person name="Steele M.I."/>
            <person name="Kwong W.K."/>
            <person name="Powell J.E."/>
            <person name="Whiteley M."/>
            <person name="Moran N.A."/>
        </authorList>
    </citation>
    <scope>NUCLEOTIDE SEQUENCE [LARGE SCALE GENOMIC DNA]</scope>
    <source>
        <strain evidence="1">WkB273</strain>
    </source>
</reference>
<evidence type="ECO:0000313" key="1">
    <source>
        <dbReference type="EMBL" id="PIT39263.1"/>
    </source>
</evidence>
<dbReference type="InterPro" id="IPR028958">
    <property type="entry name" value="Imm42"/>
</dbReference>
<keyword evidence="2" id="KW-1185">Reference proteome</keyword>
<dbReference type="AlphaFoldDB" id="A0A2N9X6W9"/>
<evidence type="ECO:0008006" key="3">
    <source>
        <dbReference type="Google" id="ProtNLM"/>
    </source>
</evidence>
<sequence length="159" mass="18346">MIIGNLEQIGIQLEYIIEFKSPSGLFNFIIDDELIPGKGTITDLFMVISSLKNTFHYNLDEKDFEIGKKKIEDINFADGEPENLIYVDCSELSDFGCVFWLGYDGDEERLFYSNDFEKTFREQRYPKGTLANLIDSLPNSFDLKINRINDDITNTEIIS</sequence>
<protein>
    <recommendedName>
        <fullName evidence="3">Immunity protein 42</fullName>
    </recommendedName>
</protein>